<evidence type="ECO:0000256" key="5">
    <source>
        <dbReference type="ARBA" id="ARBA00022989"/>
    </source>
</evidence>
<protein>
    <submittedName>
        <fullName evidence="9">DedA family protein</fullName>
    </submittedName>
</protein>
<dbReference type="InterPro" id="IPR032818">
    <property type="entry name" value="DedA-like"/>
</dbReference>
<dbReference type="PANTHER" id="PTHR30353">
    <property type="entry name" value="INNER MEMBRANE PROTEIN DEDA-RELATED"/>
    <property type="match status" value="1"/>
</dbReference>
<gene>
    <name evidence="9" type="ORF">VA596_15120</name>
</gene>
<keyword evidence="3 7" id="KW-1003">Cell membrane</keyword>
<dbReference type="Pfam" id="PF09335">
    <property type="entry name" value="VTT_dom"/>
    <property type="match status" value="1"/>
</dbReference>
<evidence type="ECO:0000256" key="7">
    <source>
        <dbReference type="RuleBase" id="RU367016"/>
    </source>
</evidence>
<name>A0ABU5R3W0_9PSEU</name>
<reference evidence="9 10" key="1">
    <citation type="submission" date="2023-12" db="EMBL/GenBank/DDBJ databases">
        <title>Amycolatopsis sp. V23-08.</title>
        <authorList>
            <person name="Somphong A."/>
        </authorList>
    </citation>
    <scope>NUCLEOTIDE SEQUENCE [LARGE SCALE GENOMIC DNA]</scope>
    <source>
        <strain evidence="9 10">V23-08</strain>
    </source>
</reference>
<keyword evidence="6 7" id="KW-0472">Membrane</keyword>
<evidence type="ECO:0000313" key="9">
    <source>
        <dbReference type="EMBL" id="MEA5360877.1"/>
    </source>
</evidence>
<feature type="domain" description="VTT" evidence="8">
    <location>
        <begin position="35"/>
        <end position="164"/>
    </location>
</feature>
<evidence type="ECO:0000256" key="6">
    <source>
        <dbReference type="ARBA" id="ARBA00023136"/>
    </source>
</evidence>
<evidence type="ECO:0000256" key="3">
    <source>
        <dbReference type="ARBA" id="ARBA00022475"/>
    </source>
</evidence>
<dbReference type="RefSeq" id="WP_323327400.1">
    <property type="nucleotide sequence ID" value="NZ_JAYFSI010000002.1"/>
</dbReference>
<comment type="caution">
    <text evidence="9">The sequence shown here is derived from an EMBL/GenBank/DDBJ whole genome shotgun (WGS) entry which is preliminary data.</text>
</comment>
<evidence type="ECO:0000256" key="1">
    <source>
        <dbReference type="ARBA" id="ARBA00004651"/>
    </source>
</evidence>
<accession>A0ABU5R3W0</accession>
<comment type="subcellular location">
    <subcellularLocation>
        <location evidence="1 7">Cell membrane</location>
        <topology evidence="1 7">Multi-pass membrane protein</topology>
    </subcellularLocation>
</comment>
<feature type="transmembrane region" description="Helical" evidence="7">
    <location>
        <begin position="144"/>
        <end position="164"/>
    </location>
</feature>
<dbReference type="Proteomes" id="UP001304298">
    <property type="component" value="Unassembled WGS sequence"/>
</dbReference>
<organism evidence="9 10">
    <name type="scientific">Amycolatopsis heterodermiae</name>
    <dbReference type="NCBI Taxonomy" id="3110235"/>
    <lineage>
        <taxon>Bacteria</taxon>
        <taxon>Bacillati</taxon>
        <taxon>Actinomycetota</taxon>
        <taxon>Actinomycetes</taxon>
        <taxon>Pseudonocardiales</taxon>
        <taxon>Pseudonocardiaceae</taxon>
        <taxon>Amycolatopsis</taxon>
    </lineage>
</organism>
<evidence type="ECO:0000256" key="2">
    <source>
        <dbReference type="ARBA" id="ARBA00010792"/>
    </source>
</evidence>
<feature type="transmembrane region" description="Helical" evidence="7">
    <location>
        <begin position="63"/>
        <end position="81"/>
    </location>
</feature>
<sequence>MNPLSATSWLSSLGAAGVFLVLFAETGLLIGFFLPGDSLLFTAGLFCTTSATAAVHLSLPLVLIASVAGALLGAQTGFLIGRRGGRALLARTRNQHLHRGLTRAEELFGRYGHAKAIVLARFIPVVRTVLNPLAGILAVPARTFLVWQVLGGLLWSIGVTLAGYVLGSSIPGIDQYLLPIIALVVIVSLIPLGLELLRSRKQRNEVGGS</sequence>
<dbReference type="InterPro" id="IPR032816">
    <property type="entry name" value="VTT_dom"/>
</dbReference>
<evidence type="ECO:0000259" key="8">
    <source>
        <dbReference type="Pfam" id="PF09335"/>
    </source>
</evidence>
<evidence type="ECO:0000313" key="10">
    <source>
        <dbReference type="Proteomes" id="UP001304298"/>
    </source>
</evidence>
<evidence type="ECO:0000256" key="4">
    <source>
        <dbReference type="ARBA" id="ARBA00022692"/>
    </source>
</evidence>
<keyword evidence="5 7" id="KW-1133">Transmembrane helix</keyword>
<comment type="similarity">
    <text evidence="2 7">Belongs to the DedA family.</text>
</comment>
<dbReference type="PANTHER" id="PTHR30353:SF0">
    <property type="entry name" value="TRANSMEMBRANE PROTEIN"/>
    <property type="match status" value="1"/>
</dbReference>
<keyword evidence="4 7" id="KW-0812">Transmembrane</keyword>
<feature type="transmembrane region" description="Helical" evidence="7">
    <location>
        <begin position="12"/>
        <end position="34"/>
    </location>
</feature>
<proteinExistence type="inferred from homology"/>
<keyword evidence="10" id="KW-1185">Reference proteome</keyword>
<feature type="transmembrane region" description="Helical" evidence="7">
    <location>
        <begin position="176"/>
        <end position="194"/>
    </location>
</feature>
<dbReference type="EMBL" id="JAYFSI010000002">
    <property type="protein sequence ID" value="MEA5360877.1"/>
    <property type="molecule type" value="Genomic_DNA"/>
</dbReference>